<dbReference type="EMBL" id="CP011509">
    <property type="protein sequence ID" value="AKI99793.1"/>
    <property type="molecule type" value="Genomic_DNA"/>
</dbReference>
<dbReference type="PROSITE" id="PS50198">
    <property type="entry name" value="PPIC_PPIASE_2"/>
    <property type="match status" value="1"/>
</dbReference>
<reference evidence="4 6" key="1">
    <citation type="submission" date="2015-05" db="EMBL/GenBank/DDBJ databases">
        <title>Genome assembly of Archangium gephyra DSM 2261.</title>
        <authorList>
            <person name="Sharma G."/>
            <person name="Subramanian S."/>
        </authorList>
    </citation>
    <scope>NUCLEOTIDE SEQUENCE [LARGE SCALE GENOMIC DNA]</scope>
    <source>
        <strain evidence="4 6">DSM 2261</strain>
    </source>
</reference>
<keyword evidence="2" id="KW-0732">Signal</keyword>
<evidence type="ECO:0000313" key="6">
    <source>
        <dbReference type="Proteomes" id="UP000035579"/>
    </source>
</evidence>
<reference evidence="5 7" key="2">
    <citation type="submission" date="2018-08" db="EMBL/GenBank/DDBJ databases">
        <title>Genomic Encyclopedia of Archaeal and Bacterial Type Strains, Phase II (KMG-II): from individual species to whole genera.</title>
        <authorList>
            <person name="Goeker M."/>
        </authorList>
    </citation>
    <scope>NUCLEOTIDE SEQUENCE [LARGE SCALE GENOMIC DNA]</scope>
    <source>
        <strain evidence="5 7">DSM 2261</strain>
    </source>
</reference>
<dbReference type="PANTHER" id="PTHR47245:SF2">
    <property type="entry name" value="PEPTIDYL-PROLYL CIS-TRANS ISOMERASE HP_0175-RELATED"/>
    <property type="match status" value="1"/>
</dbReference>
<organism evidence="4 6">
    <name type="scientific">Archangium gephyra</name>
    <dbReference type="NCBI Taxonomy" id="48"/>
    <lineage>
        <taxon>Bacteria</taxon>
        <taxon>Pseudomonadati</taxon>
        <taxon>Myxococcota</taxon>
        <taxon>Myxococcia</taxon>
        <taxon>Myxococcales</taxon>
        <taxon>Cystobacterineae</taxon>
        <taxon>Archangiaceae</taxon>
        <taxon>Archangium</taxon>
    </lineage>
</organism>
<dbReference type="GO" id="GO:0003755">
    <property type="term" value="F:peptidyl-prolyl cis-trans isomerase activity"/>
    <property type="evidence" value="ECO:0007669"/>
    <property type="project" value="UniProtKB-KW"/>
</dbReference>
<dbReference type="EMBL" id="QUMU01000009">
    <property type="protein sequence ID" value="REG27682.1"/>
    <property type="molecule type" value="Genomic_DNA"/>
</dbReference>
<dbReference type="Pfam" id="PF13145">
    <property type="entry name" value="Rotamase_2"/>
    <property type="match status" value="1"/>
</dbReference>
<dbReference type="SUPFAM" id="SSF54534">
    <property type="entry name" value="FKBP-like"/>
    <property type="match status" value="1"/>
</dbReference>
<accession>A0AAC8Q2J2</accession>
<proteinExistence type="predicted"/>
<dbReference type="Gene3D" id="1.10.4030.10">
    <property type="entry name" value="Porin chaperone SurA, peptide-binding domain"/>
    <property type="match status" value="1"/>
</dbReference>
<evidence type="ECO:0000259" key="3">
    <source>
        <dbReference type="PROSITE" id="PS50198"/>
    </source>
</evidence>
<dbReference type="Proteomes" id="UP000035579">
    <property type="component" value="Chromosome"/>
</dbReference>
<keyword evidence="1" id="KW-0697">Rotamase</keyword>
<dbReference type="PANTHER" id="PTHR47245">
    <property type="entry name" value="PEPTIDYLPROLYL ISOMERASE"/>
    <property type="match status" value="1"/>
</dbReference>
<protein>
    <submittedName>
        <fullName evidence="5">Peptidyl-prolyl cis-trans isomerase C/foldase protein PrsA</fullName>
    </submittedName>
    <submittedName>
        <fullName evidence="4">Peptidyl-prolyl cis-trans isomerase PpiD</fullName>
    </submittedName>
</protein>
<feature type="domain" description="PpiC" evidence="3">
    <location>
        <begin position="186"/>
        <end position="275"/>
    </location>
</feature>
<dbReference type="Pfam" id="PF13624">
    <property type="entry name" value="SurA_N_3"/>
    <property type="match status" value="1"/>
</dbReference>
<sequence length="339" mass="37687">MTFSNPLMPRTFARATPLLAALALAVGLAGCNKKDKEDPDANVVATVNGEVLSRADFEQELGRELASSANESGQHTPEDVEPYKRALLETLISRMVLLQEARTHNVTVSPEEVDRGVLRLSSDYPAGNFNDVLAQGQLSMAELKAREAARLTIEKLFTNHVYTRVAVTEEELRAYYAAHETEFSEPEQVRAAQIVVKGIDDARKVQAQLKSGKKFADLARKYSLSADAKVGGDLGFFPRGQMPPAFDQVVFYLSPGQVSDVVETEYGYHLFRVLEKKSGRKLEFTEVREQVETKLLAQRRAEAQETYEKELRTKAQVWVNEATLQAIRGRPATQAAAKQ</sequence>
<dbReference type="AlphaFoldDB" id="A0AAC8Q2J2"/>
<dbReference type="InterPro" id="IPR027304">
    <property type="entry name" value="Trigger_fact/SurA_dom_sf"/>
</dbReference>
<evidence type="ECO:0000313" key="4">
    <source>
        <dbReference type="EMBL" id="AKI99793.1"/>
    </source>
</evidence>
<dbReference type="SUPFAM" id="SSF109998">
    <property type="entry name" value="Triger factor/SurA peptide-binding domain-like"/>
    <property type="match status" value="1"/>
</dbReference>
<dbReference type="KEGG" id="age:AA314_01420"/>
<keyword evidence="1 4" id="KW-0413">Isomerase</keyword>
<dbReference type="InterPro" id="IPR000297">
    <property type="entry name" value="PPIase_PpiC"/>
</dbReference>
<keyword evidence="7" id="KW-1185">Reference proteome</keyword>
<dbReference type="Gene3D" id="3.10.50.40">
    <property type="match status" value="1"/>
</dbReference>
<dbReference type="Proteomes" id="UP000256345">
    <property type="component" value="Unassembled WGS sequence"/>
</dbReference>
<gene>
    <name evidence="4" type="ORF">AA314_01420</name>
    <name evidence="5" type="ORF">ATI61_10917</name>
</gene>
<dbReference type="InterPro" id="IPR046357">
    <property type="entry name" value="PPIase_dom_sf"/>
</dbReference>
<evidence type="ECO:0000256" key="1">
    <source>
        <dbReference type="PROSITE-ProRule" id="PRU00278"/>
    </source>
</evidence>
<evidence type="ECO:0000256" key="2">
    <source>
        <dbReference type="SAM" id="SignalP"/>
    </source>
</evidence>
<dbReference type="InterPro" id="IPR050245">
    <property type="entry name" value="PrsA_foldase"/>
</dbReference>
<name>A0AAC8Q2J2_9BACT</name>
<evidence type="ECO:0000313" key="7">
    <source>
        <dbReference type="Proteomes" id="UP000256345"/>
    </source>
</evidence>
<feature type="chain" id="PRO_5042283732" evidence="2">
    <location>
        <begin position="21"/>
        <end position="339"/>
    </location>
</feature>
<feature type="signal peptide" evidence="2">
    <location>
        <begin position="1"/>
        <end position="20"/>
    </location>
</feature>
<evidence type="ECO:0000313" key="5">
    <source>
        <dbReference type="EMBL" id="REG27682.1"/>
    </source>
</evidence>